<comment type="caution">
    <text evidence="1">The sequence shown here is derived from an EMBL/GenBank/DDBJ whole genome shotgun (WGS) entry which is preliminary data.</text>
</comment>
<gene>
    <name evidence="1" type="ORF">AD0028_1040</name>
</gene>
<organism evidence="1 2">
    <name type="scientific">Bifidobacterium adolescentis</name>
    <dbReference type="NCBI Taxonomy" id="1680"/>
    <lineage>
        <taxon>Bacteria</taxon>
        <taxon>Bacillati</taxon>
        <taxon>Actinomycetota</taxon>
        <taxon>Actinomycetes</taxon>
        <taxon>Bifidobacteriales</taxon>
        <taxon>Bifidobacteriaceae</taxon>
        <taxon>Bifidobacterium</taxon>
    </lineage>
</organism>
<accession>A0A1X2ZJM6</accession>
<protein>
    <submittedName>
        <fullName evidence="1">Uncharacterized protein</fullName>
    </submittedName>
</protein>
<dbReference type="Proteomes" id="UP000193664">
    <property type="component" value="Unassembled WGS sequence"/>
</dbReference>
<sequence length="98" mass="11704">MSRTYRDRPRRLVKENARRAGFVTHLRPYGPLPCDRVEVAAYAHSIKSRRHIPLWHRDGVNDDYGSTRVKAALARACRDCGPDWDDWRVYQRHRRWFG</sequence>
<name>A0A1X2ZJM6_BIFAD</name>
<evidence type="ECO:0000313" key="2">
    <source>
        <dbReference type="Proteomes" id="UP000193664"/>
    </source>
</evidence>
<dbReference type="EMBL" id="LNKF01000003">
    <property type="protein sequence ID" value="OSG94619.1"/>
    <property type="molecule type" value="Genomic_DNA"/>
</dbReference>
<dbReference type="AlphaFoldDB" id="A0A1X2ZJM6"/>
<dbReference type="RefSeq" id="WP_085408412.1">
    <property type="nucleotide sequence ID" value="NZ_LNKF01000003.1"/>
</dbReference>
<reference evidence="1 2" key="1">
    <citation type="journal article" date="2016" name="Sci. Rep.">
        <title>Evaluation of genetic diversity among strains of the human gut commensal Bifidobacterium adolescentis.</title>
        <authorList>
            <person name="Duranti S."/>
            <person name="Milani C."/>
            <person name="Lugli G.A."/>
            <person name="Mancabelli L."/>
            <person name="Turroni F."/>
            <person name="Ferrario C."/>
            <person name="Mangifesta M."/>
            <person name="Viappiani A."/>
            <person name="Sanchez B."/>
            <person name="Margolles A."/>
            <person name="van Sinderen D."/>
            <person name="Ventura M."/>
        </authorList>
    </citation>
    <scope>NUCLEOTIDE SEQUENCE [LARGE SCALE GENOMIC DNA]</scope>
    <source>
        <strain evidence="1 2">AD2-8</strain>
    </source>
</reference>
<proteinExistence type="predicted"/>
<evidence type="ECO:0000313" key="1">
    <source>
        <dbReference type="EMBL" id="OSG94619.1"/>
    </source>
</evidence>